<dbReference type="PANTHER" id="PTHR10655">
    <property type="entry name" value="LYSOPHOSPHOLIPASE-RELATED"/>
    <property type="match status" value="1"/>
</dbReference>
<dbReference type="EMBL" id="JAOPJZ010000006">
    <property type="protein sequence ID" value="MCU4752332.1"/>
    <property type="molecule type" value="Genomic_DNA"/>
</dbReference>
<evidence type="ECO:0000256" key="1">
    <source>
        <dbReference type="ARBA" id="ARBA00006499"/>
    </source>
</evidence>
<dbReference type="AlphaFoldDB" id="A0AAP2Z7Y6"/>
<dbReference type="Proteomes" id="UP001321047">
    <property type="component" value="Unassembled WGS sequence"/>
</dbReference>
<dbReference type="InterPro" id="IPR003140">
    <property type="entry name" value="PLipase/COase/thioEstase"/>
</dbReference>
<sequence>MNADPHSGQPIERAGSKLEDASAAMVLIHGRGARATGMLDLASQLECDGVAYLAPQAARATWYPQSFLSPIEANQPYLDSALALLDEILTQISEHVPLERTILLGFSQGGCLASEYAARNARRYGGVVALSGGLIGPEGTPRDYDGSLEGTPAFFGCSDRDPHIPLERVKESVETYEGLKADVTERIYEGMGHTVIPDEIEVVRELVTSVTTTDSE</sequence>
<name>A0AAP2Z7Y6_9EURY</name>
<evidence type="ECO:0000259" key="3">
    <source>
        <dbReference type="Pfam" id="PF02230"/>
    </source>
</evidence>
<dbReference type="Gene3D" id="3.40.50.1820">
    <property type="entry name" value="alpha/beta hydrolase"/>
    <property type="match status" value="1"/>
</dbReference>
<dbReference type="InterPro" id="IPR050565">
    <property type="entry name" value="LYPA1-2/EST-like"/>
</dbReference>
<reference evidence="4 5" key="1">
    <citation type="submission" date="2022-09" db="EMBL/GenBank/DDBJ databases">
        <title>Enrichment on poylsaccharides allowed isolation of novel metabolic and taxonomic groups of Haloarchaea.</title>
        <authorList>
            <person name="Sorokin D.Y."/>
            <person name="Elcheninov A.G."/>
            <person name="Khizhniak T.V."/>
            <person name="Kolganova T.V."/>
            <person name="Kublanov I.V."/>
        </authorList>
    </citation>
    <scope>NUCLEOTIDE SEQUENCE [LARGE SCALE GENOMIC DNA]</scope>
    <source>
        <strain evidence="4 5">AArc-curdl1</strain>
    </source>
</reference>
<dbReference type="InterPro" id="IPR029058">
    <property type="entry name" value="AB_hydrolase_fold"/>
</dbReference>
<dbReference type="PANTHER" id="PTHR10655:SF17">
    <property type="entry name" value="LYSOPHOSPHOLIPASE-LIKE PROTEIN 1"/>
    <property type="match status" value="1"/>
</dbReference>
<dbReference type="RefSeq" id="WP_342808672.1">
    <property type="nucleotide sequence ID" value="NZ_JAOPJZ010000006.1"/>
</dbReference>
<dbReference type="Pfam" id="PF02230">
    <property type="entry name" value="Abhydrolase_2"/>
    <property type="match status" value="1"/>
</dbReference>
<accession>A0AAP2Z7Y6</accession>
<dbReference type="SUPFAM" id="SSF53474">
    <property type="entry name" value="alpha/beta-Hydrolases"/>
    <property type="match status" value="1"/>
</dbReference>
<keyword evidence="2 4" id="KW-0378">Hydrolase</keyword>
<evidence type="ECO:0000256" key="2">
    <source>
        <dbReference type="ARBA" id="ARBA00022801"/>
    </source>
</evidence>
<evidence type="ECO:0000313" key="4">
    <source>
        <dbReference type="EMBL" id="MCU4752332.1"/>
    </source>
</evidence>
<gene>
    <name evidence="4" type="ORF">OB919_10085</name>
</gene>
<feature type="domain" description="Phospholipase/carboxylesterase/thioesterase" evidence="3">
    <location>
        <begin position="17"/>
        <end position="207"/>
    </location>
</feature>
<dbReference type="GO" id="GO:0016787">
    <property type="term" value="F:hydrolase activity"/>
    <property type="evidence" value="ECO:0007669"/>
    <property type="project" value="UniProtKB-KW"/>
</dbReference>
<proteinExistence type="inferred from homology"/>
<comment type="similarity">
    <text evidence="1">Belongs to the AB hydrolase superfamily. AB hydrolase 2 family.</text>
</comment>
<keyword evidence="5" id="KW-1185">Reference proteome</keyword>
<comment type="caution">
    <text evidence="4">The sequence shown here is derived from an EMBL/GenBank/DDBJ whole genome shotgun (WGS) entry which is preliminary data.</text>
</comment>
<protein>
    <submittedName>
        <fullName evidence="4">Alpha/beta fold hydrolase</fullName>
    </submittedName>
</protein>
<organism evidence="4 5">
    <name type="scientific">Natronosalvus hydrolyticus</name>
    <dbReference type="NCBI Taxonomy" id="2979988"/>
    <lineage>
        <taxon>Archaea</taxon>
        <taxon>Methanobacteriati</taxon>
        <taxon>Methanobacteriota</taxon>
        <taxon>Stenosarchaea group</taxon>
        <taxon>Halobacteria</taxon>
        <taxon>Halobacteriales</taxon>
        <taxon>Natrialbaceae</taxon>
        <taxon>Natronosalvus</taxon>
    </lineage>
</organism>
<evidence type="ECO:0000313" key="5">
    <source>
        <dbReference type="Proteomes" id="UP001321047"/>
    </source>
</evidence>